<evidence type="ECO:0000313" key="3">
    <source>
        <dbReference type="Proteomes" id="UP000693738"/>
    </source>
</evidence>
<dbReference type="Proteomes" id="UP000693738">
    <property type="component" value="Unassembled WGS sequence"/>
</dbReference>
<reference evidence="2" key="1">
    <citation type="submission" date="2021-05" db="EMBL/GenBank/DDBJ databases">
        <authorList>
            <person name="Khan N."/>
        </authorList>
    </citation>
    <scope>NUCLEOTIDE SEQUENCE</scope>
</reference>
<accession>A0A8J2NC67</accession>
<sequence>MNNSTATRPLQHVKTGDFCESFAQEAADRRKAYTRTCSGHESHEPQDKLLPFSRRQGRDVEEILSDRKSDDVEERKWIANSFRLSCYRKPHEKDEQMLMLGTEAQDQSQNITGKDLRWM</sequence>
<dbReference type="EMBL" id="CAJSTJ010000145">
    <property type="protein sequence ID" value="CAG7562041.1"/>
    <property type="molecule type" value="Genomic_DNA"/>
</dbReference>
<evidence type="ECO:0000313" key="2">
    <source>
        <dbReference type="EMBL" id="CAG7562041.1"/>
    </source>
</evidence>
<dbReference type="AlphaFoldDB" id="A0A8J2NC67"/>
<feature type="region of interest" description="Disordered" evidence="1">
    <location>
        <begin position="33"/>
        <end position="55"/>
    </location>
</feature>
<evidence type="ECO:0000256" key="1">
    <source>
        <dbReference type="SAM" id="MobiDB-lite"/>
    </source>
</evidence>
<name>A0A8J2NC67_FUSEQ</name>
<proteinExistence type="predicted"/>
<gene>
    <name evidence="2" type="ORF">FEQUK3_LOCUS7781</name>
</gene>
<organism evidence="2 3">
    <name type="scientific">Fusarium equiseti</name>
    <name type="common">Fusarium scirpi</name>
    <dbReference type="NCBI Taxonomy" id="61235"/>
    <lineage>
        <taxon>Eukaryota</taxon>
        <taxon>Fungi</taxon>
        <taxon>Dikarya</taxon>
        <taxon>Ascomycota</taxon>
        <taxon>Pezizomycotina</taxon>
        <taxon>Sordariomycetes</taxon>
        <taxon>Hypocreomycetidae</taxon>
        <taxon>Hypocreales</taxon>
        <taxon>Nectriaceae</taxon>
        <taxon>Fusarium</taxon>
        <taxon>Fusarium incarnatum-equiseti species complex</taxon>
    </lineage>
</organism>
<protein>
    <submittedName>
        <fullName evidence="2">Uncharacterized protein</fullName>
    </submittedName>
</protein>
<feature type="compositionally biased region" description="Basic and acidic residues" evidence="1">
    <location>
        <begin position="38"/>
        <end position="47"/>
    </location>
</feature>
<comment type="caution">
    <text evidence="2">The sequence shown here is derived from an EMBL/GenBank/DDBJ whole genome shotgun (WGS) entry which is preliminary data.</text>
</comment>